<dbReference type="PROSITE" id="PS51831">
    <property type="entry name" value="HD"/>
    <property type="match status" value="1"/>
</dbReference>
<evidence type="ECO:0000256" key="4">
    <source>
        <dbReference type="ARBA" id="ARBA00022801"/>
    </source>
</evidence>
<evidence type="ECO:0000313" key="8">
    <source>
        <dbReference type="EMBL" id="MEP0866988.1"/>
    </source>
</evidence>
<evidence type="ECO:0000256" key="6">
    <source>
        <dbReference type="ARBA" id="ARBA00049417"/>
    </source>
</evidence>
<dbReference type="SUPFAM" id="SSF109604">
    <property type="entry name" value="HD-domain/PDEase-like"/>
    <property type="match status" value="1"/>
</dbReference>
<evidence type="ECO:0000259" key="7">
    <source>
        <dbReference type="PROSITE" id="PS51831"/>
    </source>
</evidence>
<dbReference type="SMART" id="SM00471">
    <property type="entry name" value="HDc"/>
    <property type="match status" value="1"/>
</dbReference>
<evidence type="ECO:0000256" key="3">
    <source>
        <dbReference type="ARBA" id="ARBA00022741"/>
    </source>
</evidence>
<keyword evidence="2" id="KW-0479">Metal-binding</keyword>
<dbReference type="InterPro" id="IPR006674">
    <property type="entry name" value="HD_domain"/>
</dbReference>
<evidence type="ECO:0000256" key="2">
    <source>
        <dbReference type="ARBA" id="ARBA00022723"/>
    </source>
</evidence>
<dbReference type="RefSeq" id="WP_190417891.1">
    <property type="nucleotide sequence ID" value="NZ_JAMPKK010000056.1"/>
</dbReference>
<dbReference type="CDD" id="cd00077">
    <property type="entry name" value="HDc"/>
    <property type="match status" value="1"/>
</dbReference>
<dbReference type="PANTHER" id="PTHR35795">
    <property type="entry name" value="SLR1885 PROTEIN"/>
    <property type="match status" value="1"/>
</dbReference>
<keyword evidence="4 8" id="KW-0378">Hydrolase</keyword>
<dbReference type="PANTHER" id="PTHR35795:SF1">
    <property type="entry name" value="BIS(5'-NUCLEOSYL)-TETRAPHOSPHATASE, SYMMETRICAL"/>
    <property type="match status" value="1"/>
</dbReference>
<dbReference type="NCBIfam" id="TIGR00488">
    <property type="entry name" value="bis(5'-nucleosyl)-tetraphosphatase (symmetrical) YqeK"/>
    <property type="match status" value="1"/>
</dbReference>
<proteinExistence type="predicted"/>
<accession>A0ABV0JU41</accession>
<dbReference type="EC" id="3.6.1.41" evidence="1"/>
<gene>
    <name evidence="8" type="primary">yqeK</name>
    <name evidence="8" type="ORF">NDI37_21275</name>
</gene>
<evidence type="ECO:0000256" key="5">
    <source>
        <dbReference type="ARBA" id="ARBA00023004"/>
    </source>
</evidence>
<keyword evidence="5" id="KW-0408">Iron</keyword>
<dbReference type="Pfam" id="PF01966">
    <property type="entry name" value="HD"/>
    <property type="match status" value="1"/>
</dbReference>
<dbReference type="Gene3D" id="1.10.3210.10">
    <property type="entry name" value="Hypothetical protein af1432"/>
    <property type="match status" value="1"/>
</dbReference>
<dbReference type="Proteomes" id="UP001442494">
    <property type="component" value="Unassembled WGS sequence"/>
</dbReference>
<keyword evidence="3" id="KW-0547">Nucleotide-binding</keyword>
<dbReference type="InterPro" id="IPR051094">
    <property type="entry name" value="Diverse_Catalytic_Enzymes"/>
</dbReference>
<comment type="catalytic activity">
    <reaction evidence="6">
        <text>P(1),P(4)-bis(5'-adenosyl) tetraphosphate + H2O = 2 ADP + 2 H(+)</text>
        <dbReference type="Rhea" id="RHEA:24252"/>
        <dbReference type="ChEBI" id="CHEBI:15377"/>
        <dbReference type="ChEBI" id="CHEBI:15378"/>
        <dbReference type="ChEBI" id="CHEBI:58141"/>
        <dbReference type="ChEBI" id="CHEBI:456216"/>
        <dbReference type="EC" id="3.6.1.41"/>
    </reaction>
</comment>
<evidence type="ECO:0000256" key="1">
    <source>
        <dbReference type="ARBA" id="ARBA00012506"/>
    </source>
</evidence>
<dbReference type="InterPro" id="IPR003607">
    <property type="entry name" value="HD/PDEase_dom"/>
</dbReference>
<organism evidence="8 9">
    <name type="scientific">Funiculus sociatus GB2-A5</name>
    <dbReference type="NCBI Taxonomy" id="2933946"/>
    <lineage>
        <taxon>Bacteria</taxon>
        <taxon>Bacillati</taxon>
        <taxon>Cyanobacteriota</taxon>
        <taxon>Cyanophyceae</taxon>
        <taxon>Coleofasciculales</taxon>
        <taxon>Coleofasciculaceae</taxon>
        <taxon>Funiculus</taxon>
    </lineage>
</organism>
<name>A0ABV0JU41_9CYAN</name>
<feature type="domain" description="HD" evidence="7">
    <location>
        <begin position="23"/>
        <end position="138"/>
    </location>
</feature>
<keyword evidence="9" id="KW-1185">Reference proteome</keyword>
<dbReference type="EMBL" id="JAMPKK010000056">
    <property type="protein sequence ID" value="MEP0866988.1"/>
    <property type="molecule type" value="Genomic_DNA"/>
</dbReference>
<reference evidence="8 9" key="1">
    <citation type="submission" date="2022-04" db="EMBL/GenBank/DDBJ databases">
        <title>Positive selection, recombination, and allopatry shape intraspecific diversity of widespread and dominant cyanobacteria.</title>
        <authorList>
            <person name="Wei J."/>
            <person name="Shu W."/>
            <person name="Hu C."/>
        </authorList>
    </citation>
    <scope>NUCLEOTIDE SEQUENCE [LARGE SCALE GENOMIC DNA]</scope>
    <source>
        <strain evidence="8 9">GB2-A5</strain>
    </source>
</reference>
<dbReference type="GO" id="GO:0008803">
    <property type="term" value="F:bis(5'-nucleosyl)-tetraphosphatase (symmetrical) activity"/>
    <property type="evidence" value="ECO:0007669"/>
    <property type="project" value="UniProtKB-EC"/>
</dbReference>
<protein>
    <recommendedName>
        <fullName evidence="1">bis(5'-nucleosyl)-tetraphosphatase (symmetrical)</fullName>
        <ecNumber evidence="1">3.6.1.41</ecNumber>
    </recommendedName>
</protein>
<sequence length="211" mass="23864">MEFVAIKRDRVLAWLADNVPAPRIKHILGVEQMAASLALHYHLDVEKAATSGLMHDLAKYFKPSVLLQMAQEEGLDIDPVDEENPHLLHADVSAIVARDKFGIFDEEILQAIQDHTLGRPGMSNLSCIVFLADSLEPGRGDTRELEALRQAAWENLYKAVWLVCDYSLKYLLDTRCLIHPRTIRTRNWALQMASKKQQSAEEMMKSKKVGS</sequence>
<comment type="caution">
    <text evidence="8">The sequence shown here is derived from an EMBL/GenBank/DDBJ whole genome shotgun (WGS) entry which is preliminary data.</text>
</comment>
<dbReference type="InterPro" id="IPR005249">
    <property type="entry name" value="YqeK"/>
</dbReference>
<evidence type="ECO:0000313" key="9">
    <source>
        <dbReference type="Proteomes" id="UP001442494"/>
    </source>
</evidence>